<dbReference type="GO" id="GO:0046872">
    <property type="term" value="F:metal ion binding"/>
    <property type="evidence" value="ECO:0007669"/>
    <property type="project" value="UniProtKB-KW"/>
</dbReference>
<dbReference type="PANTHER" id="PTHR42648">
    <property type="entry name" value="TRANSPOSASE, PUTATIVE-RELATED"/>
    <property type="match status" value="1"/>
</dbReference>
<dbReference type="Pfam" id="PF00665">
    <property type="entry name" value="rve"/>
    <property type="match status" value="1"/>
</dbReference>
<evidence type="ECO:0000259" key="4">
    <source>
        <dbReference type="PROSITE" id="PS50994"/>
    </source>
</evidence>
<dbReference type="AlphaFoldDB" id="A0A4Y2T2N9"/>
<keyword evidence="1" id="KW-0479">Metal-binding</keyword>
<dbReference type="EMBL" id="BGPR01025730">
    <property type="protein sequence ID" value="GBN94878.1"/>
    <property type="molecule type" value="Genomic_DNA"/>
</dbReference>
<feature type="compositionally biased region" description="Acidic residues" evidence="3">
    <location>
        <begin position="379"/>
        <end position="406"/>
    </location>
</feature>
<comment type="caution">
    <text evidence="5">The sequence shown here is derived from an EMBL/GenBank/DDBJ whole genome shotgun (WGS) entry which is preliminary data.</text>
</comment>
<dbReference type="Pfam" id="PF25597">
    <property type="entry name" value="SH3_retrovirus"/>
    <property type="match status" value="1"/>
</dbReference>
<dbReference type="GO" id="GO:0003676">
    <property type="term" value="F:nucleic acid binding"/>
    <property type="evidence" value="ECO:0007669"/>
    <property type="project" value="InterPro"/>
</dbReference>
<evidence type="ECO:0000313" key="5">
    <source>
        <dbReference type="EMBL" id="GBN94878.1"/>
    </source>
</evidence>
<dbReference type="InterPro" id="IPR039537">
    <property type="entry name" value="Retrotran_Ty1/copia-like"/>
</dbReference>
<dbReference type="InterPro" id="IPR036397">
    <property type="entry name" value="RNaseH_sf"/>
</dbReference>
<dbReference type="GO" id="GO:0015074">
    <property type="term" value="P:DNA integration"/>
    <property type="evidence" value="ECO:0007669"/>
    <property type="project" value="InterPro"/>
</dbReference>
<evidence type="ECO:0000313" key="6">
    <source>
        <dbReference type="Proteomes" id="UP000499080"/>
    </source>
</evidence>
<reference evidence="5 6" key="1">
    <citation type="journal article" date="2019" name="Sci. Rep.">
        <title>Orb-weaving spider Araneus ventricosus genome elucidates the spidroin gene catalogue.</title>
        <authorList>
            <person name="Kono N."/>
            <person name="Nakamura H."/>
            <person name="Ohtoshi R."/>
            <person name="Moran D.A.P."/>
            <person name="Shinohara A."/>
            <person name="Yoshida Y."/>
            <person name="Fujiwara M."/>
            <person name="Mori M."/>
            <person name="Tomita M."/>
            <person name="Arakawa K."/>
        </authorList>
    </citation>
    <scope>NUCLEOTIDE SEQUENCE [LARGE SCALE GENOMIC DNA]</scope>
</reference>
<keyword evidence="2" id="KW-0378">Hydrolase</keyword>
<evidence type="ECO:0000256" key="1">
    <source>
        <dbReference type="ARBA" id="ARBA00022723"/>
    </source>
</evidence>
<gene>
    <name evidence="5" type="primary">POLX_2221</name>
    <name evidence="5" type="ORF">AVEN_8303_1</name>
</gene>
<proteinExistence type="predicted"/>
<dbReference type="InterPro" id="IPR012337">
    <property type="entry name" value="RNaseH-like_sf"/>
</dbReference>
<accession>A0A4Y2T2N9</accession>
<feature type="domain" description="Integrase catalytic" evidence="4">
    <location>
        <begin position="125"/>
        <end position="285"/>
    </location>
</feature>
<keyword evidence="6" id="KW-1185">Reference proteome</keyword>
<dbReference type="SUPFAM" id="SSF53098">
    <property type="entry name" value="Ribonuclease H-like"/>
    <property type="match status" value="1"/>
</dbReference>
<dbReference type="PANTHER" id="PTHR42648:SF24">
    <property type="entry name" value="INTEGRASE CATALYTIC DOMAIN-CONTAINING PROTEIN"/>
    <property type="match status" value="1"/>
</dbReference>
<protein>
    <submittedName>
        <fullName evidence="5">Retrovirus-related Pol polyprotein from transposon TNT 1-94</fullName>
    </submittedName>
</protein>
<dbReference type="InterPro" id="IPR013103">
    <property type="entry name" value="RVT_2"/>
</dbReference>
<dbReference type="GO" id="GO:0016787">
    <property type="term" value="F:hydrolase activity"/>
    <property type="evidence" value="ECO:0007669"/>
    <property type="project" value="UniProtKB-KW"/>
</dbReference>
<dbReference type="InterPro" id="IPR001584">
    <property type="entry name" value="Integrase_cat-core"/>
</dbReference>
<dbReference type="OrthoDB" id="411615at2759"/>
<dbReference type="Proteomes" id="UP000499080">
    <property type="component" value="Unassembled WGS sequence"/>
</dbReference>
<dbReference type="InterPro" id="IPR057670">
    <property type="entry name" value="SH3_retrovirus"/>
</dbReference>
<dbReference type="Gene3D" id="3.30.420.10">
    <property type="entry name" value="Ribonuclease H-like superfamily/Ribonuclease H"/>
    <property type="match status" value="1"/>
</dbReference>
<evidence type="ECO:0000256" key="3">
    <source>
        <dbReference type="SAM" id="MobiDB-lite"/>
    </source>
</evidence>
<dbReference type="Pfam" id="PF07727">
    <property type="entry name" value="RVT_2"/>
    <property type="match status" value="1"/>
</dbReference>
<feature type="compositionally biased region" description="Basic and acidic residues" evidence="3">
    <location>
        <begin position="361"/>
        <end position="378"/>
    </location>
</feature>
<dbReference type="PROSITE" id="PS50994">
    <property type="entry name" value="INTEGRASE"/>
    <property type="match status" value="1"/>
</dbReference>
<organism evidence="5 6">
    <name type="scientific">Araneus ventricosus</name>
    <name type="common">Orbweaver spider</name>
    <name type="synonym">Epeira ventricosa</name>
    <dbReference type="NCBI Taxonomy" id="182803"/>
    <lineage>
        <taxon>Eukaryota</taxon>
        <taxon>Metazoa</taxon>
        <taxon>Ecdysozoa</taxon>
        <taxon>Arthropoda</taxon>
        <taxon>Chelicerata</taxon>
        <taxon>Arachnida</taxon>
        <taxon>Araneae</taxon>
        <taxon>Araneomorphae</taxon>
        <taxon>Entelegynae</taxon>
        <taxon>Araneoidea</taxon>
        <taxon>Araneidae</taxon>
        <taxon>Araneus</taxon>
    </lineage>
</organism>
<name>A0A4Y2T2N9_ARAVE</name>
<sequence length="565" mass="64006">MAPEGDLIPGNGTLVMLDTFGSGNWIVCCCCWRQRMCGWDLSGSCGAIAGGSDMPFGTALQDLEIFGGEWGGWQGSETDGDIKINCISKTYFRKELGISVHLVNKPCESCINGKAHRLPFGTKKKASSPGELDSADVCGPFYYSFQKKCFLVAFKDSYTKFRYSFVIKEKIEVKDVLKIMLAHDKNLVHSVKKFLSDNGGEFDNKEVCAILSQEGITQRFTAPHTPEQNGASEREMSTIIEMARTLKYFATLWAELVTTAVYVLNRTGKSPVKGASPYERWMKKKPRLKHLRIISSICYDHVPVQKRKKMGKKAVKGYLVGYDDDERYRIWLKEENRVILSRDVIFQEKPSRCVQLMSKEPSNEGKHAEKKLDEKEQEPTSDTEDDSEENEQEIASDTVEENDEELQPSIDRQLRNPSLLPKPARFEDYILAAESFVYKSDSPRTFEEAINSKESVSWKKGMESEMASTRENQTWELTDLPAGSKALPYRWVFRIKTNPDGSINKYKTRLVVKGYSQRQGIDYSETYSPVAKLGTIRVILSIAAEEKMYLSQFYASTAFLYGELG</sequence>
<evidence type="ECO:0000256" key="2">
    <source>
        <dbReference type="ARBA" id="ARBA00022801"/>
    </source>
</evidence>
<feature type="region of interest" description="Disordered" evidence="3">
    <location>
        <begin position="355"/>
        <end position="418"/>
    </location>
</feature>